<dbReference type="CDD" id="cd00082">
    <property type="entry name" value="HisKA"/>
    <property type="match status" value="1"/>
</dbReference>
<feature type="non-terminal residue" evidence="7">
    <location>
        <position position="330"/>
    </location>
</feature>
<dbReference type="InterPro" id="IPR013655">
    <property type="entry name" value="PAS_fold_3"/>
</dbReference>
<keyword evidence="5" id="KW-0812">Transmembrane</keyword>
<dbReference type="PANTHER" id="PTHR43047">
    <property type="entry name" value="TWO-COMPONENT HISTIDINE PROTEIN KINASE"/>
    <property type="match status" value="1"/>
</dbReference>
<dbReference type="EC" id="2.7.13.3" evidence="2"/>
<feature type="domain" description="Signal transduction histidine kinase dimerisation/phosphoacceptor" evidence="6">
    <location>
        <begin position="208"/>
        <end position="265"/>
    </location>
</feature>
<dbReference type="Pfam" id="PF00512">
    <property type="entry name" value="HisKA"/>
    <property type="match status" value="1"/>
</dbReference>
<gene>
    <name evidence="7" type="ORF">LCGC14_2831620</name>
</gene>
<dbReference type="Gene3D" id="1.10.287.130">
    <property type="match status" value="1"/>
</dbReference>
<dbReference type="AlphaFoldDB" id="A0A0F9AMC4"/>
<name>A0A0F9AMC4_9ZZZZ</name>
<dbReference type="InterPro" id="IPR003661">
    <property type="entry name" value="HisK_dim/P_dom"/>
</dbReference>
<dbReference type="SMART" id="SM00388">
    <property type="entry name" value="HisKA"/>
    <property type="match status" value="1"/>
</dbReference>
<comment type="caution">
    <text evidence="7">The sequence shown here is derived from an EMBL/GenBank/DDBJ whole genome shotgun (WGS) entry which is preliminary data.</text>
</comment>
<dbReference type="EMBL" id="LAZR01053944">
    <property type="protein sequence ID" value="KKK79624.1"/>
    <property type="molecule type" value="Genomic_DNA"/>
</dbReference>
<comment type="catalytic activity">
    <reaction evidence="1">
        <text>ATP + protein L-histidine = ADP + protein N-phospho-L-histidine.</text>
        <dbReference type="EC" id="2.7.13.3"/>
    </reaction>
</comment>
<evidence type="ECO:0000313" key="7">
    <source>
        <dbReference type="EMBL" id="KKK79624.1"/>
    </source>
</evidence>
<keyword evidence="5" id="KW-1133">Transmembrane helix</keyword>
<accession>A0A0F9AMC4</accession>
<dbReference type="Pfam" id="PF12860">
    <property type="entry name" value="PAS_7"/>
    <property type="match status" value="1"/>
</dbReference>
<evidence type="ECO:0000256" key="4">
    <source>
        <dbReference type="ARBA" id="ARBA00022777"/>
    </source>
</evidence>
<keyword evidence="5" id="KW-0472">Membrane</keyword>
<dbReference type="Gene3D" id="3.30.450.20">
    <property type="entry name" value="PAS domain"/>
    <property type="match status" value="2"/>
</dbReference>
<dbReference type="GO" id="GO:0005886">
    <property type="term" value="C:plasma membrane"/>
    <property type="evidence" value="ECO:0007669"/>
    <property type="project" value="TreeGrafter"/>
</dbReference>
<dbReference type="Pfam" id="PF08447">
    <property type="entry name" value="PAS_3"/>
    <property type="match status" value="1"/>
</dbReference>
<dbReference type="InterPro" id="IPR035965">
    <property type="entry name" value="PAS-like_dom_sf"/>
</dbReference>
<sequence>MPRNTVEIILKAKDQASGDLKNVRVNIGGIAKVAAKSAAVVVAATGAMTAGIFALASAIVLALVHFIMSQMVKRQRAEERLSNAIDAIDDGFALYDRHDRFVTCNRKYREFYSLSADLFVPGTRFEDIIREGVSRGQYPDAIGDEDAWIAERLNRHRCTDNIIVQKLAGGRWLKIAERKTSDGGTVGFRVDITELTEARDFAERASRAKTDFINVLSHELRTPMTVVLGYTSILANPLLFRAAREFETALDAPDSNPDLLRRRGGALLAEMSKRHPDHPGVVHFIIHSYDDPELPHVYDSWASRIHPDDYERVMKDMKAHLEEGKIYDVD</sequence>
<dbReference type="GO" id="GO:0009927">
    <property type="term" value="F:histidine phosphotransfer kinase activity"/>
    <property type="evidence" value="ECO:0007669"/>
    <property type="project" value="TreeGrafter"/>
</dbReference>
<keyword evidence="4" id="KW-0418">Kinase</keyword>
<evidence type="ECO:0000256" key="3">
    <source>
        <dbReference type="ARBA" id="ARBA00022679"/>
    </source>
</evidence>
<dbReference type="GO" id="GO:0000155">
    <property type="term" value="F:phosphorelay sensor kinase activity"/>
    <property type="evidence" value="ECO:0007669"/>
    <property type="project" value="InterPro"/>
</dbReference>
<protein>
    <recommendedName>
        <fullName evidence="2">histidine kinase</fullName>
        <ecNumber evidence="2">2.7.13.3</ecNumber>
    </recommendedName>
</protein>
<keyword evidence="3" id="KW-0808">Transferase</keyword>
<dbReference type="InterPro" id="IPR036097">
    <property type="entry name" value="HisK_dim/P_sf"/>
</dbReference>
<dbReference type="SUPFAM" id="SSF47384">
    <property type="entry name" value="Homodimeric domain of signal transducing histidine kinase"/>
    <property type="match status" value="1"/>
</dbReference>
<evidence type="ECO:0000256" key="2">
    <source>
        <dbReference type="ARBA" id="ARBA00012438"/>
    </source>
</evidence>
<proteinExistence type="predicted"/>
<dbReference type="PANTHER" id="PTHR43047:SF72">
    <property type="entry name" value="OSMOSENSING HISTIDINE PROTEIN KINASE SLN1"/>
    <property type="match status" value="1"/>
</dbReference>
<evidence type="ECO:0000256" key="1">
    <source>
        <dbReference type="ARBA" id="ARBA00000085"/>
    </source>
</evidence>
<organism evidence="7">
    <name type="scientific">marine sediment metagenome</name>
    <dbReference type="NCBI Taxonomy" id="412755"/>
    <lineage>
        <taxon>unclassified sequences</taxon>
        <taxon>metagenomes</taxon>
        <taxon>ecological metagenomes</taxon>
    </lineage>
</organism>
<evidence type="ECO:0000256" key="5">
    <source>
        <dbReference type="SAM" id="Phobius"/>
    </source>
</evidence>
<reference evidence="7" key="1">
    <citation type="journal article" date="2015" name="Nature">
        <title>Complex archaea that bridge the gap between prokaryotes and eukaryotes.</title>
        <authorList>
            <person name="Spang A."/>
            <person name="Saw J.H."/>
            <person name="Jorgensen S.L."/>
            <person name="Zaremba-Niedzwiedzka K."/>
            <person name="Martijn J."/>
            <person name="Lind A.E."/>
            <person name="van Eijk R."/>
            <person name="Schleper C."/>
            <person name="Guy L."/>
            <person name="Ettema T.J."/>
        </authorList>
    </citation>
    <scope>NUCLEOTIDE SEQUENCE</scope>
</reference>
<evidence type="ECO:0000259" key="6">
    <source>
        <dbReference type="SMART" id="SM00388"/>
    </source>
</evidence>
<dbReference type="SUPFAM" id="SSF55785">
    <property type="entry name" value="PYP-like sensor domain (PAS domain)"/>
    <property type="match status" value="1"/>
</dbReference>
<feature type="transmembrane region" description="Helical" evidence="5">
    <location>
        <begin position="38"/>
        <end position="67"/>
    </location>
</feature>